<comment type="caution">
    <text evidence="2">The sequence shown here is derived from an EMBL/GenBank/DDBJ whole genome shotgun (WGS) entry which is preliminary data.</text>
</comment>
<sequence length="132" mass="15304">MKYFLLFLIILSFIGPAANNNNSTNDVIKNSIYNYITCLDNTFNYLVNNVSFFSSLSEKLYETSYNSVMKDRVFQEHLIQPGETLDSIIQLYNHNIDDIETFRKVVYKENQDIISSSYDVKAGEYILVPSDK</sequence>
<evidence type="ECO:0008006" key="4">
    <source>
        <dbReference type="Google" id="ProtNLM"/>
    </source>
</evidence>
<gene>
    <name evidence="2" type="ORF">K8V90_04120</name>
</gene>
<evidence type="ECO:0000256" key="1">
    <source>
        <dbReference type="SAM" id="SignalP"/>
    </source>
</evidence>
<evidence type="ECO:0000313" key="2">
    <source>
        <dbReference type="EMBL" id="HJG96273.1"/>
    </source>
</evidence>
<dbReference type="Gene3D" id="3.10.350.10">
    <property type="entry name" value="LysM domain"/>
    <property type="match status" value="1"/>
</dbReference>
<name>A0A921MZP8_9FIRM</name>
<keyword evidence="1" id="KW-0732">Signal</keyword>
<reference evidence="2" key="1">
    <citation type="journal article" date="2021" name="PeerJ">
        <title>Extensive microbial diversity within the chicken gut microbiome revealed by metagenomics and culture.</title>
        <authorList>
            <person name="Gilroy R."/>
            <person name="Ravi A."/>
            <person name="Getino M."/>
            <person name="Pursley I."/>
            <person name="Horton D.L."/>
            <person name="Alikhan N.F."/>
            <person name="Baker D."/>
            <person name="Gharbi K."/>
            <person name="Hall N."/>
            <person name="Watson M."/>
            <person name="Adriaenssens E.M."/>
            <person name="Foster-Nyarko E."/>
            <person name="Jarju S."/>
            <person name="Secka A."/>
            <person name="Antonio M."/>
            <person name="Oren A."/>
            <person name="Chaudhuri R.R."/>
            <person name="La Ragione R."/>
            <person name="Hildebrand F."/>
            <person name="Pallen M.J."/>
        </authorList>
    </citation>
    <scope>NUCLEOTIDE SEQUENCE</scope>
    <source>
        <strain evidence="2">1277</strain>
    </source>
</reference>
<organism evidence="2 3">
    <name type="scientific">Romboutsia timonensis</name>
    <dbReference type="NCBI Taxonomy" id="1776391"/>
    <lineage>
        <taxon>Bacteria</taxon>
        <taxon>Bacillati</taxon>
        <taxon>Bacillota</taxon>
        <taxon>Clostridia</taxon>
        <taxon>Peptostreptococcales</taxon>
        <taxon>Peptostreptococcaceae</taxon>
        <taxon>Romboutsia</taxon>
    </lineage>
</organism>
<feature type="signal peptide" evidence="1">
    <location>
        <begin position="1"/>
        <end position="17"/>
    </location>
</feature>
<dbReference type="EMBL" id="DYUB01000135">
    <property type="protein sequence ID" value="HJG96273.1"/>
    <property type="molecule type" value="Genomic_DNA"/>
</dbReference>
<accession>A0A921MZP8</accession>
<dbReference type="InterPro" id="IPR036779">
    <property type="entry name" value="LysM_dom_sf"/>
</dbReference>
<dbReference type="AlphaFoldDB" id="A0A921MZP8"/>
<feature type="chain" id="PRO_5038766447" description="LysM domain-containing protein" evidence="1">
    <location>
        <begin position="18"/>
        <end position="132"/>
    </location>
</feature>
<protein>
    <recommendedName>
        <fullName evidence="4">LysM domain-containing protein</fullName>
    </recommendedName>
</protein>
<evidence type="ECO:0000313" key="3">
    <source>
        <dbReference type="Proteomes" id="UP000776700"/>
    </source>
</evidence>
<reference evidence="2" key="2">
    <citation type="submission" date="2021-09" db="EMBL/GenBank/DDBJ databases">
        <authorList>
            <person name="Gilroy R."/>
        </authorList>
    </citation>
    <scope>NUCLEOTIDE SEQUENCE</scope>
    <source>
        <strain evidence="2">1277</strain>
    </source>
</reference>
<dbReference type="Proteomes" id="UP000776700">
    <property type="component" value="Unassembled WGS sequence"/>
</dbReference>
<proteinExistence type="predicted"/>